<organism evidence="1 2">
    <name type="scientific">Volvox africanus</name>
    <dbReference type="NCBI Taxonomy" id="51714"/>
    <lineage>
        <taxon>Eukaryota</taxon>
        <taxon>Viridiplantae</taxon>
        <taxon>Chlorophyta</taxon>
        <taxon>core chlorophytes</taxon>
        <taxon>Chlorophyceae</taxon>
        <taxon>CS clade</taxon>
        <taxon>Chlamydomonadales</taxon>
        <taxon>Volvocaceae</taxon>
        <taxon>Volvox</taxon>
    </lineage>
</organism>
<name>A0ABQ5RRY6_9CHLO</name>
<evidence type="ECO:0000313" key="2">
    <source>
        <dbReference type="Proteomes" id="UP001165090"/>
    </source>
</evidence>
<gene>
    <name evidence="1" type="ORF">VaNZ11_002307</name>
</gene>
<feature type="non-terminal residue" evidence="1">
    <location>
        <position position="1"/>
    </location>
</feature>
<keyword evidence="2" id="KW-1185">Reference proteome</keyword>
<sequence length="125" mass="13268">LIASIVHSDSDFKRCDDPTTASTVHVDSRAPASATEVVTCSCRCVTSRSFRWLPLPPRTNLKSDATITVPFPFEMAVSSICPNGAELPAAAIPSTLPPASCPSEAAALFPKVAPLLTFDARKARR</sequence>
<reference evidence="1 2" key="1">
    <citation type="journal article" date="2023" name="IScience">
        <title>Expanded male sex-determining region conserved during the evolution of homothallism in the green alga Volvox.</title>
        <authorList>
            <person name="Yamamoto K."/>
            <person name="Matsuzaki R."/>
            <person name="Mahakham W."/>
            <person name="Heman W."/>
            <person name="Sekimoto H."/>
            <person name="Kawachi M."/>
            <person name="Minakuchi Y."/>
            <person name="Toyoda A."/>
            <person name="Nozaki H."/>
        </authorList>
    </citation>
    <scope>NUCLEOTIDE SEQUENCE [LARGE SCALE GENOMIC DNA]</scope>
    <source>
        <strain evidence="1 2">NIES-4468</strain>
    </source>
</reference>
<comment type="caution">
    <text evidence="1">The sequence shown here is derived from an EMBL/GenBank/DDBJ whole genome shotgun (WGS) entry which is preliminary data.</text>
</comment>
<dbReference type="Proteomes" id="UP001165090">
    <property type="component" value="Unassembled WGS sequence"/>
</dbReference>
<proteinExistence type="predicted"/>
<dbReference type="EMBL" id="BSDZ01000005">
    <property type="protein sequence ID" value="GLI60221.1"/>
    <property type="molecule type" value="Genomic_DNA"/>
</dbReference>
<protein>
    <submittedName>
        <fullName evidence="1">Uncharacterized protein</fullName>
    </submittedName>
</protein>
<accession>A0ABQ5RRY6</accession>
<evidence type="ECO:0000313" key="1">
    <source>
        <dbReference type="EMBL" id="GLI60221.1"/>
    </source>
</evidence>